<evidence type="ECO:0000313" key="1">
    <source>
        <dbReference type="EMBL" id="CAH8388218.1"/>
    </source>
</evidence>
<dbReference type="EMBL" id="CAKOAT010786265">
    <property type="protein sequence ID" value="CAH8388218.1"/>
    <property type="molecule type" value="Genomic_DNA"/>
</dbReference>
<accession>A0ABC8LWQ0</accession>
<proteinExistence type="predicted"/>
<evidence type="ECO:0000313" key="2">
    <source>
        <dbReference type="Proteomes" id="UP001642260"/>
    </source>
</evidence>
<keyword evidence="2" id="KW-1185">Reference proteome</keyword>
<name>A0ABC8LWQ0_ERUVS</name>
<gene>
    <name evidence="1" type="ORF">ERUC_LOCUS40701</name>
</gene>
<comment type="caution">
    <text evidence="1">The sequence shown here is derived from an EMBL/GenBank/DDBJ whole genome shotgun (WGS) entry which is preliminary data.</text>
</comment>
<organism evidence="1 2">
    <name type="scientific">Eruca vesicaria subsp. sativa</name>
    <name type="common">Garden rocket</name>
    <name type="synonym">Eruca sativa</name>
    <dbReference type="NCBI Taxonomy" id="29727"/>
    <lineage>
        <taxon>Eukaryota</taxon>
        <taxon>Viridiplantae</taxon>
        <taxon>Streptophyta</taxon>
        <taxon>Embryophyta</taxon>
        <taxon>Tracheophyta</taxon>
        <taxon>Spermatophyta</taxon>
        <taxon>Magnoliopsida</taxon>
        <taxon>eudicotyledons</taxon>
        <taxon>Gunneridae</taxon>
        <taxon>Pentapetalae</taxon>
        <taxon>rosids</taxon>
        <taxon>malvids</taxon>
        <taxon>Brassicales</taxon>
        <taxon>Brassicaceae</taxon>
        <taxon>Brassiceae</taxon>
        <taxon>Eruca</taxon>
    </lineage>
</organism>
<sequence length="95" mass="11076">MRARKRLRNCMRGARWRILATPLLPFFVSGSFDFICFPLYPSENLKSASLSSSPISLRSFRLFSHIFALFRARQISSVFSRFSSIPDRIQELANW</sequence>
<dbReference type="AlphaFoldDB" id="A0ABC8LWQ0"/>
<reference evidence="1 2" key="1">
    <citation type="submission" date="2022-03" db="EMBL/GenBank/DDBJ databases">
        <authorList>
            <person name="Macdonald S."/>
            <person name="Ahmed S."/>
            <person name="Newling K."/>
        </authorList>
    </citation>
    <scope>NUCLEOTIDE SEQUENCE [LARGE SCALE GENOMIC DNA]</scope>
</reference>
<dbReference type="Proteomes" id="UP001642260">
    <property type="component" value="Unassembled WGS sequence"/>
</dbReference>
<evidence type="ECO:0008006" key="3">
    <source>
        <dbReference type="Google" id="ProtNLM"/>
    </source>
</evidence>
<protein>
    <recommendedName>
        <fullName evidence="3">Secreted protein</fullName>
    </recommendedName>
</protein>